<protein>
    <recommendedName>
        <fullName evidence="1">CRAL-TRIO domain-containing protein</fullName>
    </recommendedName>
</protein>
<dbReference type="InterPro" id="IPR036273">
    <property type="entry name" value="CRAL/TRIO_N_dom_sf"/>
</dbReference>
<dbReference type="EMBL" id="JADBJN010000003">
    <property type="protein sequence ID" value="KAG5673207.1"/>
    <property type="molecule type" value="Genomic_DNA"/>
</dbReference>
<dbReference type="PANTHER" id="PTHR10174">
    <property type="entry name" value="ALPHA-TOCOPHEROL TRANSFER PROTEIN-RELATED"/>
    <property type="match status" value="1"/>
</dbReference>
<proteinExistence type="predicted"/>
<feature type="domain" description="CRAL-TRIO" evidence="1">
    <location>
        <begin position="89"/>
        <end position="256"/>
    </location>
</feature>
<dbReference type="InterPro" id="IPR036865">
    <property type="entry name" value="CRAL-TRIO_dom_sf"/>
</dbReference>
<dbReference type="SUPFAM" id="SSF46938">
    <property type="entry name" value="CRAL/TRIO N-terminal domain"/>
    <property type="match status" value="1"/>
</dbReference>
<organism evidence="2 3">
    <name type="scientific">Polypedilum vanderplanki</name>
    <name type="common">Sleeping chironomid midge</name>
    <dbReference type="NCBI Taxonomy" id="319348"/>
    <lineage>
        <taxon>Eukaryota</taxon>
        <taxon>Metazoa</taxon>
        <taxon>Ecdysozoa</taxon>
        <taxon>Arthropoda</taxon>
        <taxon>Hexapoda</taxon>
        <taxon>Insecta</taxon>
        <taxon>Pterygota</taxon>
        <taxon>Neoptera</taxon>
        <taxon>Endopterygota</taxon>
        <taxon>Diptera</taxon>
        <taxon>Nematocera</taxon>
        <taxon>Chironomoidea</taxon>
        <taxon>Chironomidae</taxon>
        <taxon>Chironominae</taxon>
        <taxon>Polypedilum</taxon>
        <taxon>Polypedilum</taxon>
    </lineage>
</organism>
<dbReference type="SUPFAM" id="SSF52087">
    <property type="entry name" value="CRAL/TRIO domain"/>
    <property type="match status" value="1"/>
</dbReference>
<dbReference type="Proteomes" id="UP001107558">
    <property type="component" value="Chromosome 3"/>
</dbReference>
<dbReference type="PROSITE" id="PS50191">
    <property type="entry name" value="CRAL_TRIO"/>
    <property type="match status" value="1"/>
</dbReference>
<dbReference type="Gene3D" id="3.40.525.10">
    <property type="entry name" value="CRAL-TRIO lipid binding domain"/>
    <property type="match status" value="1"/>
</dbReference>
<evidence type="ECO:0000259" key="1">
    <source>
        <dbReference type="PROSITE" id="PS50191"/>
    </source>
</evidence>
<sequence>MSELSAFYIDKAKKELGENEIRKTQSINLFKEYIRRHPFIIYLNPDEKILLTILRSKKYKMYKVFESFEKTAIFIKSNLRVIDLHGQEMKELLTKYNKVFGVSKCRGINGEKVMLIKVKEIEALNLSTKEAIEMTTIMITALFFEEKTQIAGTILIYDCTNTNWKFFKQFLETEFIQFSKNTSFFPVRYKHIIIIGMPTYAVSIFNLIKSVFTIKLQERFIMVENYKNLEKFTNITEILKEENLTKFCKNIAKAYQLLKNLEINDFNKIENYKSSGSFRKLEID</sequence>
<evidence type="ECO:0000313" key="2">
    <source>
        <dbReference type="EMBL" id="KAG5673207.1"/>
    </source>
</evidence>
<dbReference type="GO" id="GO:1902936">
    <property type="term" value="F:phosphatidylinositol bisphosphate binding"/>
    <property type="evidence" value="ECO:0007669"/>
    <property type="project" value="TreeGrafter"/>
</dbReference>
<dbReference type="AlphaFoldDB" id="A0A9J6BTJ2"/>
<evidence type="ECO:0000313" key="3">
    <source>
        <dbReference type="Proteomes" id="UP001107558"/>
    </source>
</evidence>
<accession>A0A9J6BTJ2</accession>
<keyword evidence="3" id="KW-1185">Reference proteome</keyword>
<dbReference type="Pfam" id="PF00650">
    <property type="entry name" value="CRAL_TRIO"/>
    <property type="match status" value="1"/>
</dbReference>
<name>A0A9J6BTJ2_POLVA</name>
<gene>
    <name evidence="2" type="ORF">PVAND_003273</name>
</gene>
<dbReference type="GO" id="GO:0016020">
    <property type="term" value="C:membrane"/>
    <property type="evidence" value="ECO:0007669"/>
    <property type="project" value="TreeGrafter"/>
</dbReference>
<dbReference type="InterPro" id="IPR001251">
    <property type="entry name" value="CRAL-TRIO_dom"/>
</dbReference>
<reference evidence="2" key="1">
    <citation type="submission" date="2021-03" db="EMBL/GenBank/DDBJ databases">
        <title>Chromosome level genome of the anhydrobiotic midge Polypedilum vanderplanki.</title>
        <authorList>
            <person name="Yoshida Y."/>
            <person name="Kikawada T."/>
            <person name="Gusev O."/>
        </authorList>
    </citation>
    <scope>NUCLEOTIDE SEQUENCE</scope>
    <source>
        <strain evidence="2">NIAS01</strain>
        <tissue evidence="2">Whole body or cell culture</tissue>
    </source>
</reference>
<comment type="caution">
    <text evidence="2">The sequence shown here is derived from an EMBL/GenBank/DDBJ whole genome shotgun (WGS) entry which is preliminary data.</text>
</comment>
<dbReference type="OrthoDB" id="6432525at2759"/>
<dbReference type="PANTHER" id="PTHR10174:SF208">
    <property type="entry name" value="CRAL-TRIO DOMAIN-CONTAINING PROTEIN DDB_G0278031"/>
    <property type="match status" value="1"/>
</dbReference>